<evidence type="ECO:0000259" key="2">
    <source>
        <dbReference type="Pfam" id="PF13763"/>
    </source>
</evidence>
<dbReference type="OrthoDB" id="9816310at2"/>
<organism evidence="3 4">
    <name type="scientific">Neoaquamicrobium microcysteis</name>
    <dbReference type="NCBI Taxonomy" id="2682781"/>
    <lineage>
        <taxon>Bacteria</taxon>
        <taxon>Pseudomonadati</taxon>
        <taxon>Pseudomonadota</taxon>
        <taxon>Alphaproteobacteria</taxon>
        <taxon>Hyphomicrobiales</taxon>
        <taxon>Phyllobacteriaceae</taxon>
        <taxon>Neoaquamicrobium</taxon>
    </lineage>
</organism>
<feature type="region of interest" description="Disordered" evidence="1">
    <location>
        <begin position="1"/>
        <end position="43"/>
    </location>
</feature>
<feature type="domain" description="DUF4167" evidence="2">
    <location>
        <begin position="17"/>
        <end position="91"/>
    </location>
</feature>
<feature type="compositionally biased region" description="Basic residues" evidence="1">
    <location>
        <begin position="199"/>
        <end position="209"/>
    </location>
</feature>
<feature type="region of interest" description="Disordered" evidence="1">
    <location>
        <begin position="93"/>
        <end position="232"/>
    </location>
</feature>
<evidence type="ECO:0000256" key="1">
    <source>
        <dbReference type="SAM" id="MobiDB-lite"/>
    </source>
</evidence>
<accession>A0A5D4GRH3</accession>
<gene>
    <name evidence="3" type="ORF">FY036_20825</name>
</gene>
<feature type="compositionally biased region" description="Basic and acidic residues" evidence="1">
    <location>
        <begin position="130"/>
        <end position="145"/>
    </location>
</feature>
<dbReference type="AlphaFoldDB" id="A0A5D4GRH3"/>
<dbReference type="Pfam" id="PF13763">
    <property type="entry name" value="DUF4167"/>
    <property type="match status" value="1"/>
</dbReference>
<protein>
    <submittedName>
        <fullName evidence="3">DUF4167 domain-containing protein</fullName>
    </submittedName>
</protein>
<feature type="compositionally biased region" description="Basic residues" evidence="1">
    <location>
        <begin position="1"/>
        <end position="11"/>
    </location>
</feature>
<reference evidence="3 4" key="2">
    <citation type="submission" date="2019-09" db="EMBL/GenBank/DDBJ databases">
        <title>Mesorhizobium sp. MaA-C15 isolated from Microcystis aeruginosa.</title>
        <authorList>
            <person name="Jeong S.E."/>
            <person name="Jin H.M."/>
            <person name="Jeon C.O."/>
        </authorList>
    </citation>
    <scope>NUCLEOTIDE SEQUENCE [LARGE SCALE GENOMIC DNA]</scope>
    <source>
        <strain evidence="3 4">MaA-C15</strain>
    </source>
</reference>
<feature type="compositionally biased region" description="Acidic residues" evidence="1">
    <location>
        <begin position="103"/>
        <end position="113"/>
    </location>
</feature>
<name>A0A5D4GRH3_9HYPH</name>
<keyword evidence="4" id="KW-1185">Reference proteome</keyword>
<dbReference type="Proteomes" id="UP000323258">
    <property type="component" value="Unassembled WGS sequence"/>
</dbReference>
<dbReference type="RefSeq" id="WP_148916674.1">
    <property type="nucleotide sequence ID" value="NZ_VSZS01000067.1"/>
</dbReference>
<proteinExistence type="predicted"/>
<feature type="compositionally biased region" description="Low complexity" evidence="1">
    <location>
        <begin position="15"/>
        <end position="31"/>
    </location>
</feature>
<dbReference type="EMBL" id="VSZS01000067">
    <property type="protein sequence ID" value="TYR30319.1"/>
    <property type="molecule type" value="Genomic_DNA"/>
</dbReference>
<evidence type="ECO:0000313" key="4">
    <source>
        <dbReference type="Proteomes" id="UP000323258"/>
    </source>
</evidence>
<reference evidence="3 4" key="1">
    <citation type="submission" date="2019-08" db="EMBL/GenBank/DDBJ databases">
        <authorList>
            <person name="Seo Y.L."/>
        </authorList>
    </citation>
    <scope>NUCLEOTIDE SEQUENCE [LARGE SCALE GENOMIC DNA]</scope>
    <source>
        <strain evidence="3 4">MaA-C15</strain>
    </source>
</reference>
<feature type="compositionally biased region" description="Polar residues" evidence="1">
    <location>
        <begin position="115"/>
        <end position="124"/>
    </location>
</feature>
<sequence>MRPQQNRRMRGRGGNNNNNNNNNPNRKGPNPLTRSYESNGPDVKIRGSAQQIAEKYTTLARDAQSSGDRVMAENYLQHAEHYNRIIMAAQEHMPQQQVRNQRDEDDENEDGDEGYTSSGNEQPSQQHQNRNNERHNNRNGERNNDRQNGAGPQPVIDGVPAEVALKQGSMEQAPAAIEAGQADEAPASGEEAQGEAAPRKPRRPRRPRVKAGEAAGEEQPSGSEEPVTEAAQ</sequence>
<comment type="caution">
    <text evidence="3">The sequence shown here is derived from an EMBL/GenBank/DDBJ whole genome shotgun (WGS) entry which is preliminary data.</text>
</comment>
<dbReference type="InterPro" id="IPR025430">
    <property type="entry name" value="DUF4167"/>
</dbReference>
<evidence type="ECO:0000313" key="3">
    <source>
        <dbReference type="EMBL" id="TYR30319.1"/>
    </source>
</evidence>